<protein>
    <submittedName>
        <fullName evidence="1">Uncharacterized protein</fullName>
    </submittedName>
</protein>
<gene>
    <name evidence="1" type="ORF">BDV98DRAFT_435360</name>
</gene>
<dbReference type="Proteomes" id="UP000305067">
    <property type="component" value="Unassembled WGS sequence"/>
</dbReference>
<evidence type="ECO:0000313" key="1">
    <source>
        <dbReference type="EMBL" id="TFL02621.1"/>
    </source>
</evidence>
<proteinExistence type="predicted"/>
<dbReference type="EMBL" id="ML178822">
    <property type="protein sequence ID" value="TFL02621.1"/>
    <property type="molecule type" value="Genomic_DNA"/>
</dbReference>
<organism evidence="1 2">
    <name type="scientific">Pterulicium gracile</name>
    <dbReference type="NCBI Taxonomy" id="1884261"/>
    <lineage>
        <taxon>Eukaryota</taxon>
        <taxon>Fungi</taxon>
        <taxon>Dikarya</taxon>
        <taxon>Basidiomycota</taxon>
        <taxon>Agaricomycotina</taxon>
        <taxon>Agaricomycetes</taxon>
        <taxon>Agaricomycetidae</taxon>
        <taxon>Agaricales</taxon>
        <taxon>Pleurotineae</taxon>
        <taxon>Pterulaceae</taxon>
        <taxon>Pterulicium</taxon>
    </lineage>
</organism>
<name>A0A5C3QQ20_9AGAR</name>
<reference evidence="1 2" key="1">
    <citation type="journal article" date="2019" name="Nat. Ecol. Evol.">
        <title>Megaphylogeny resolves global patterns of mushroom evolution.</title>
        <authorList>
            <person name="Varga T."/>
            <person name="Krizsan K."/>
            <person name="Foldi C."/>
            <person name="Dima B."/>
            <person name="Sanchez-Garcia M."/>
            <person name="Sanchez-Ramirez S."/>
            <person name="Szollosi G.J."/>
            <person name="Szarkandi J.G."/>
            <person name="Papp V."/>
            <person name="Albert L."/>
            <person name="Andreopoulos W."/>
            <person name="Angelini C."/>
            <person name="Antonin V."/>
            <person name="Barry K.W."/>
            <person name="Bougher N.L."/>
            <person name="Buchanan P."/>
            <person name="Buyck B."/>
            <person name="Bense V."/>
            <person name="Catcheside P."/>
            <person name="Chovatia M."/>
            <person name="Cooper J."/>
            <person name="Damon W."/>
            <person name="Desjardin D."/>
            <person name="Finy P."/>
            <person name="Geml J."/>
            <person name="Haridas S."/>
            <person name="Hughes K."/>
            <person name="Justo A."/>
            <person name="Karasinski D."/>
            <person name="Kautmanova I."/>
            <person name="Kiss B."/>
            <person name="Kocsube S."/>
            <person name="Kotiranta H."/>
            <person name="LaButti K.M."/>
            <person name="Lechner B.E."/>
            <person name="Liimatainen K."/>
            <person name="Lipzen A."/>
            <person name="Lukacs Z."/>
            <person name="Mihaltcheva S."/>
            <person name="Morgado L.N."/>
            <person name="Niskanen T."/>
            <person name="Noordeloos M.E."/>
            <person name="Ohm R.A."/>
            <person name="Ortiz-Santana B."/>
            <person name="Ovrebo C."/>
            <person name="Racz N."/>
            <person name="Riley R."/>
            <person name="Savchenko A."/>
            <person name="Shiryaev A."/>
            <person name="Soop K."/>
            <person name="Spirin V."/>
            <person name="Szebenyi C."/>
            <person name="Tomsovsky M."/>
            <person name="Tulloss R.E."/>
            <person name="Uehling J."/>
            <person name="Grigoriev I.V."/>
            <person name="Vagvolgyi C."/>
            <person name="Papp T."/>
            <person name="Martin F.M."/>
            <person name="Miettinen O."/>
            <person name="Hibbett D.S."/>
            <person name="Nagy L.G."/>
        </authorList>
    </citation>
    <scope>NUCLEOTIDE SEQUENCE [LARGE SCALE GENOMIC DNA]</scope>
    <source>
        <strain evidence="1 2">CBS 309.79</strain>
    </source>
</reference>
<dbReference type="AlphaFoldDB" id="A0A5C3QQ20"/>
<evidence type="ECO:0000313" key="2">
    <source>
        <dbReference type="Proteomes" id="UP000305067"/>
    </source>
</evidence>
<sequence>MGASFSEVVSVVCVLLTLLCVVLSKTPFLFLYTTFSGGYDDHLVTYYVVLLTTKPNTDVCFATQLKYGVIPPALWRRTPQLYTNYRHRQ</sequence>
<accession>A0A5C3QQ20</accession>
<keyword evidence="2" id="KW-1185">Reference proteome</keyword>